<evidence type="ECO:0000313" key="15">
    <source>
        <dbReference type="Proteomes" id="UP000199657"/>
    </source>
</evidence>
<evidence type="ECO:0000259" key="12">
    <source>
        <dbReference type="PROSITE" id="PS50111"/>
    </source>
</evidence>
<dbReference type="PRINTS" id="PR00260">
    <property type="entry name" value="CHEMTRNSDUCR"/>
</dbReference>
<keyword evidence="6 8" id="KW-0807">Transducer</keyword>
<dbReference type="STRING" id="406100.SAMN04488052_11132"/>
<dbReference type="Proteomes" id="UP000199657">
    <property type="component" value="Unassembled WGS sequence"/>
</dbReference>
<dbReference type="SMART" id="SM00304">
    <property type="entry name" value="HAMP"/>
    <property type="match status" value="2"/>
</dbReference>
<dbReference type="PANTHER" id="PTHR32089:SF119">
    <property type="entry name" value="METHYL-ACCEPTING CHEMOTAXIS PROTEIN CTPL"/>
    <property type="match status" value="1"/>
</dbReference>
<feature type="transmembrane region" description="Helical" evidence="11">
    <location>
        <begin position="12"/>
        <end position="34"/>
    </location>
</feature>
<feature type="transmembrane region" description="Helical" evidence="11">
    <location>
        <begin position="193"/>
        <end position="215"/>
    </location>
</feature>
<comment type="similarity">
    <text evidence="7">Belongs to the methyl-accepting chemotaxis (MCP) protein family.</text>
</comment>
<dbReference type="GO" id="GO:0007165">
    <property type="term" value="P:signal transduction"/>
    <property type="evidence" value="ECO:0007669"/>
    <property type="project" value="UniProtKB-KW"/>
</dbReference>
<feature type="domain" description="Methyl-accepting transducer" evidence="12">
    <location>
        <begin position="275"/>
        <end position="511"/>
    </location>
</feature>
<dbReference type="InterPro" id="IPR004090">
    <property type="entry name" value="Chemotax_Me-accpt_rcpt"/>
</dbReference>
<comment type="subcellular location">
    <subcellularLocation>
        <location evidence="1">Cell membrane</location>
        <topology evidence="1">Multi-pass membrane protein</topology>
    </subcellularLocation>
</comment>
<feature type="coiled-coil region" evidence="9">
    <location>
        <begin position="318"/>
        <end position="373"/>
    </location>
</feature>
<keyword evidence="9" id="KW-0175">Coiled coil</keyword>
<reference evidence="14 15" key="1">
    <citation type="submission" date="2016-10" db="EMBL/GenBank/DDBJ databases">
        <authorList>
            <person name="de Groot N.N."/>
        </authorList>
    </citation>
    <scope>NUCLEOTIDE SEQUENCE [LARGE SCALE GENOMIC DNA]</scope>
    <source>
        <strain evidence="14 15">CGMCC 1.6291</strain>
    </source>
</reference>
<dbReference type="PANTHER" id="PTHR32089">
    <property type="entry name" value="METHYL-ACCEPTING CHEMOTAXIS PROTEIN MCPB"/>
    <property type="match status" value="1"/>
</dbReference>
<evidence type="ECO:0000256" key="8">
    <source>
        <dbReference type="PROSITE-ProRule" id="PRU00284"/>
    </source>
</evidence>
<dbReference type="RefSeq" id="WP_091645872.1">
    <property type="nucleotide sequence ID" value="NZ_FOEG01000011.1"/>
</dbReference>
<protein>
    <submittedName>
        <fullName evidence="14">Methyl-accepting chemotaxis protein</fullName>
    </submittedName>
</protein>
<proteinExistence type="inferred from homology"/>
<name>A0A1H8VBI7_9GAMM</name>
<dbReference type="PROSITE" id="PS50111">
    <property type="entry name" value="CHEMOTAXIS_TRANSDUC_2"/>
    <property type="match status" value="1"/>
</dbReference>
<evidence type="ECO:0000256" key="1">
    <source>
        <dbReference type="ARBA" id="ARBA00004651"/>
    </source>
</evidence>
<evidence type="ECO:0000256" key="5">
    <source>
        <dbReference type="ARBA" id="ARBA00023136"/>
    </source>
</evidence>
<sequence length="547" mass="59320">MLASLRKLRVSYRIWLILAVAIAVFVVNAVLTLSSTRASLQEERLSQAVAVNETAIAIMEHFHGLEQAGEIDEETAREQALESLRGIRYLGEEYLWVHDENNIMQMHPVSPELEGDDLTEMDDGTGNAFVQRMTREVLESSDGRSRVAYMWPRPGEEEAIEKISEAHHFEPWGYVIASGVYMADVNAAVNRELVNGIVTSVIGLVLVGGIGWAVIISVTRPLRATIGGIEKAAEEPVDLTARLDESGRDELTDLSRTFNRLFDTLQGVVNQVREGSDTLAQSAEQLRDLTGDADKNSRQQQEDTDELASSMNEMAATVQEVAQNASSAAEAAAEAQSETQSGAETVSYTKDAIGNLARELEESRDAVNQLASESDNVQTVLEVINGIAEQTNLLALNAAIEAARAGDHGRGFSVVADEVRTLAQRTQQSTQEIRDILERLQSGSRQAAESIEARTESARHTVERSNETETALGTIAGAVDGISGMNTQIASAAEEQSATADEINRRVSGIRDAAMRSGEAMDKARSGADDLNAMAEQLRQAVARLRA</sequence>
<evidence type="ECO:0000256" key="10">
    <source>
        <dbReference type="SAM" id="MobiDB-lite"/>
    </source>
</evidence>
<dbReference type="GO" id="GO:0004888">
    <property type="term" value="F:transmembrane signaling receptor activity"/>
    <property type="evidence" value="ECO:0007669"/>
    <property type="project" value="InterPro"/>
</dbReference>
<dbReference type="SMART" id="SM01049">
    <property type="entry name" value="Cache_2"/>
    <property type="match status" value="1"/>
</dbReference>
<evidence type="ECO:0000313" key="14">
    <source>
        <dbReference type="EMBL" id="SEP12736.1"/>
    </source>
</evidence>
<accession>A0A1H8VBI7</accession>
<evidence type="ECO:0000256" key="7">
    <source>
        <dbReference type="ARBA" id="ARBA00029447"/>
    </source>
</evidence>
<dbReference type="OrthoDB" id="9781845at2"/>
<keyword evidence="3 11" id="KW-0812">Transmembrane</keyword>
<dbReference type="Pfam" id="PF00672">
    <property type="entry name" value="HAMP"/>
    <property type="match status" value="1"/>
</dbReference>
<feature type="compositionally biased region" description="Basic and acidic residues" evidence="10">
    <location>
        <begin position="289"/>
        <end position="301"/>
    </location>
</feature>
<dbReference type="CDD" id="cd06225">
    <property type="entry name" value="HAMP"/>
    <property type="match status" value="1"/>
</dbReference>
<evidence type="ECO:0000256" key="9">
    <source>
        <dbReference type="SAM" id="Coils"/>
    </source>
</evidence>
<keyword evidence="15" id="KW-1185">Reference proteome</keyword>
<dbReference type="AlphaFoldDB" id="A0A1H8VBI7"/>
<dbReference type="EMBL" id="FOEG01000011">
    <property type="protein sequence ID" value="SEP12736.1"/>
    <property type="molecule type" value="Genomic_DNA"/>
</dbReference>
<dbReference type="GO" id="GO:0005886">
    <property type="term" value="C:plasma membrane"/>
    <property type="evidence" value="ECO:0007669"/>
    <property type="project" value="UniProtKB-SubCell"/>
</dbReference>
<evidence type="ECO:0000259" key="13">
    <source>
        <dbReference type="PROSITE" id="PS50885"/>
    </source>
</evidence>
<evidence type="ECO:0000256" key="6">
    <source>
        <dbReference type="ARBA" id="ARBA00023224"/>
    </source>
</evidence>
<feature type="domain" description="HAMP" evidence="13">
    <location>
        <begin position="216"/>
        <end position="270"/>
    </location>
</feature>
<dbReference type="GO" id="GO:0006935">
    <property type="term" value="P:chemotaxis"/>
    <property type="evidence" value="ECO:0007669"/>
    <property type="project" value="InterPro"/>
</dbReference>
<dbReference type="SUPFAM" id="SSF58104">
    <property type="entry name" value="Methyl-accepting chemotaxis protein (MCP) signaling domain"/>
    <property type="match status" value="1"/>
</dbReference>
<dbReference type="InterPro" id="IPR033480">
    <property type="entry name" value="sCache_2"/>
</dbReference>
<feature type="region of interest" description="Disordered" evidence="10">
    <location>
        <begin position="289"/>
        <end position="309"/>
    </location>
</feature>
<evidence type="ECO:0000256" key="11">
    <source>
        <dbReference type="SAM" id="Phobius"/>
    </source>
</evidence>
<dbReference type="Pfam" id="PF17200">
    <property type="entry name" value="sCache_2"/>
    <property type="match status" value="1"/>
</dbReference>
<dbReference type="FunFam" id="1.10.287.950:FF:000001">
    <property type="entry name" value="Methyl-accepting chemotaxis sensory transducer"/>
    <property type="match status" value="1"/>
</dbReference>
<dbReference type="Pfam" id="PF00015">
    <property type="entry name" value="MCPsignal"/>
    <property type="match status" value="1"/>
</dbReference>
<keyword evidence="5 11" id="KW-0472">Membrane</keyword>
<keyword evidence="4 11" id="KW-1133">Transmembrane helix</keyword>
<gene>
    <name evidence="14" type="ORF">SAMN04488052_11132</name>
</gene>
<organism evidence="14 15">
    <name type="scientific">Aquisalimonas asiatica</name>
    <dbReference type="NCBI Taxonomy" id="406100"/>
    <lineage>
        <taxon>Bacteria</taxon>
        <taxon>Pseudomonadati</taxon>
        <taxon>Pseudomonadota</taxon>
        <taxon>Gammaproteobacteria</taxon>
        <taxon>Chromatiales</taxon>
        <taxon>Ectothiorhodospiraceae</taxon>
        <taxon>Aquisalimonas</taxon>
    </lineage>
</organism>
<dbReference type="InterPro" id="IPR004089">
    <property type="entry name" value="MCPsignal_dom"/>
</dbReference>
<dbReference type="Gene3D" id="1.10.287.950">
    <property type="entry name" value="Methyl-accepting chemotaxis protein"/>
    <property type="match status" value="1"/>
</dbReference>
<dbReference type="SMART" id="SM00283">
    <property type="entry name" value="MA"/>
    <property type="match status" value="1"/>
</dbReference>
<evidence type="ECO:0000256" key="4">
    <source>
        <dbReference type="ARBA" id="ARBA00022989"/>
    </source>
</evidence>
<dbReference type="PROSITE" id="PS50885">
    <property type="entry name" value="HAMP"/>
    <property type="match status" value="1"/>
</dbReference>
<keyword evidence="2" id="KW-1003">Cell membrane</keyword>
<dbReference type="Gene3D" id="3.30.450.20">
    <property type="entry name" value="PAS domain"/>
    <property type="match status" value="1"/>
</dbReference>
<dbReference type="InterPro" id="IPR003660">
    <property type="entry name" value="HAMP_dom"/>
</dbReference>
<evidence type="ECO:0000256" key="2">
    <source>
        <dbReference type="ARBA" id="ARBA00022475"/>
    </source>
</evidence>
<evidence type="ECO:0000256" key="3">
    <source>
        <dbReference type="ARBA" id="ARBA00022692"/>
    </source>
</evidence>